<reference evidence="2" key="1">
    <citation type="journal article" date="2013" name="Science">
        <title>The Amborella genome and the evolution of flowering plants.</title>
        <authorList>
            <consortium name="Amborella Genome Project"/>
        </authorList>
    </citation>
    <scope>NUCLEOTIDE SEQUENCE [LARGE SCALE GENOMIC DNA]</scope>
</reference>
<dbReference type="AlphaFoldDB" id="W1P513"/>
<evidence type="ECO:0000313" key="1">
    <source>
        <dbReference type="EMBL" id="ERN02055.1"/>
    </source>
</evidence>
<dbReference type="Proteomes" id="UP000017836">
    <property type="component" value="Unassembled WGS sequence"/>
</dbReference>
<dbReference type="EMBL" id="KI394661">
    <property type="protein sequence ID" value="ERN02055.1"/>
    <property type="molecule type" value="Genomic_DNA"/>
</dbReference>
<gene>
    <name evidence="1" type="ORF">AMTR_s00045p00134220</name>
</gene>
<sequence>MRLPPQRRAKSFKPLPGQDLIEEIVVVDMRHVGSDSLYPLVGRGLLQSKGRDRLPYGRAPPFNQP</sequence>
<dbReference type="Gramene" id="ERN02055">
    <property type="protein sequence ID" value="ERN02055"/>
    <property type="gene ID" value="AMTR_s00045p00134220"/>
</dbReference>
<organism evidence="1 2">
    <name type="scientific">Amborella trichopoda</name>
    <dbReference type="NCBI Taxonomy" id="13333"/>
    <lineage>
        <taxon>Eukaryota</taxon>
        <taxon>Viridiplantae</taxon>
        <taxon>Streptophyta</taxon>
        <taxon>Embryophyta</taxon>
        <taxon>Tracheophyta</taxon>
        <taxon>Spermatophyta</taxon>
        <taxon>Magnoliopsida</taxon>
        <taxon>Amborellales</taxon>
        <taxon>Amborellaceae</taxon>
        <taxon>Amborella</taxon>
    </lineage>
</organism>
<keyword evidence="2" id="KW-1185">Reference proteome</keyword>
<dbReference type="HOGENOM" id="CLU_2852650_0_0_1"/>
<accession>W1P513</accession>
<protein>
    <submittedName>
        <fullName evidence="1">Uncharacterized protein</fullName>
    </submittedName>
</protein>
<name>W1P513_AMBTC</name>
<proteinExistence type="predicted"/>
<evidence type="ECO:0000313" key="2">
    <source>
        <dbReference type="Proteomes" id="UP000017836"/>
    </source>
</evidence>